<protein>
    <recommendedName>
        <fullName evidence="3">MORN repeat protein</fullName>
    </recommendedName>
</protein>
<gene>
    <name evidence="1" type="ORF">HH304_04490</name>
</gene>
<comment type="caution">
    <text evidence="1">The sequence shown here is derived from an EMBL/GenBank/DDBJ whole genome shotgun (WGS) entry which is preliminary data.</text>
</comment>
<evidence type="ECO:0000313" key="1">
    <source>
        <dbReference type="EMBL" id="NMM47647.1"/>
    </source>
</evidence>
<dbReference type="Proteomes" id="UP000559010">
    <property type="component" value="Unassembled WGS sequence"/>
</dbReference>
<name>A0A848ITH5_9BACT</name>
<sequence>MTTIKDNNAELEYRREEDLFVEVYFKGLPFTGKIISSYPPIEQTSYVNGNAHGDYIVKYKDGIIREHEIYDNGRFVKGFGFYPNGNKMMESTPSYYRYWNLNGAIVSRFQDGKHYEYYSSGELKSFSDKSNTEPWQTKYYLKSGEVIYTQMKDKMVNGTTERLIEYDNELMLNNYFNLLSFENPELKNESISHVENHRIHHIWMWFWEVFEMDQRKYFDILNSLMVHSDGEIIKRVASIISIHRFHSYIQPENKENSKAYHFIREYTKYQNENFPDRETKRVIL</sequence>
<keyword evidence="2" id="KW-1185">Reference proteome</keyword>
<dbReference type="AlphaFoldDB" id="A0A848ITH5"/>
<evidence type="ECO:0000313" key="2">
    <source>
        <dbReference type="Proteomes" id="UP000559010"/>
    </source>
</evidence>
<dbReference type="EMBL" id="JABBNU010000002">
    <property type="protein sequence ID" value="NMM47647.1"/>
    <property type="molecule type" value="Genomic_DNA"/>
</dbReference>
<accession>A0A848ITH5</accession>
<organism evidence="1 2">
    <name type="scientific">Marinigracilibium pacificum</name>
    <dbReference type="NCBI Taxonomy" id="2729599"/>
    <lineage>
        <taxon>Bacteria</taxon>
        <taxon>Pseudomonadati</taxon>
        <taxon>Bacteroidota</taxon>
        <taxon>Cytophagia</taxon>
        <taxon>Cytophagales</taxon>
        <taxon>Flammeovirgaceae</taxon>
        <taxon>Marinigracilibium</taxon>
    </lineage>
</organism>
<dbReference type="RefSeq" id="WP_169678264.1">
    <property type="nucleotide sequence ID" value="NZ_JABBNU010000002.1"/>
</dbReference>
<evidence type="ECO:0008006" key="3">
    <source>
        <dbReference type="Google" id="ProtNLM"/>
    </source>
</evidence>
<proteinExistence type="predicted"/>
<reference evidence="1 2" key="1">
    <citation type="submission" date="2020-04" db="EMBL/GenBank/DDBJ databases">
        <title>Flammeovirgaceae bacterium KN852 isolated from deep sea.</title>
        <authorList>
            <person name="Zhang D.-C."/>
        </authorList>
    </citation>
    <scope>NUCLEOTIDE SEQUENCE [LARGE SCALE GENOMIC DNA]</scope>
    <source>
        <strain evidence="1 2">KN852</strain>
    </source>
</reference>